<feature type="region of interest" description="Disordered" evidence="1">
    <location>
        <begin position="69"/>
        <end position="105"/>
    </location>
</feature>
<keyword evidence="3" id="KW-1185">Reference proteome</keyword>
<evidence type="ECO:0000313" key="3">
    <source>
        <dbReference type="Proteomes" id="UP001430953"/>
    </source>
</evidence>
<dbReference type="Proteomes" id="UP001430953">
    <property type="component" value="Unassembled WGS sequence"/>
</dbReference>
<evidence type="ECO:0000256" key="1">
    <source>
        <dbReference type="SAM" id="MobiDB-lite"/>
    </source>
</evidence>
<dbReference type="EMBL" id="JADYXP020000021">
    <property type="protein sequence ID" value="KAL0103863.1"/>
    <property type="molecule type" value="Genomic_DNA"/>
</dbReference>
<feature type="compositionally biased region" description="Basic and acidic residues" evidence="1">
    <location>
        <begin position="70"/>
        <end position="92"/>
    </location>
</feature>
<sequence>MGSAIPKGVMKVKVGPGCRPREDGPRRDAAPHSRGVSFSLREEAHPERTRWDPKDGELCLVRTKSGETLMEVRSDSDDANRSSELHRGERLIEPSSSWPPKFPSG</sequence>
<reference evidence="2 3" key="1">
    <citation type="submission" date="2023-03" db="EMBL/GenBank/DDBJ databases">
        <title>High recombination rates correlate with genetic variation in Cardiocondyla obscurior ants.</title>
        <authorList>
            <person name="Errbii M."/>
        </authorList>
    </citation>
    <scope>NUCLEOTIDE SEQUENCE [LARGE SCALE GENOMIC DNA]</scope>
    <source>
        <strain evidence="2">Alpha-2009</strain>
        <tissue evidence="2">Whole body</tissue>
    </source>
</reference>
<name>A0AAW2EKL3_9HYME</name>
<comment type="caution">
    <text evidence="2">The sequence shown here is derived from an EMBL/GenBank/DDBJ whole genome shotgun (WGS) entry which is preliminary data.</text>
</comment>
<feature type="compositionally biased region" description="Basic and acidic residues" evidence="1">
    <location>
        <begin position="40"/>
        <end position="52"/>
    </location>
</feature>
<dbReference type="AlphaFoldDB" id="A0AAW2EKL3"/>
<organism evidence="2 3">
    <name type="scientific">Cardiocondyla obscurior</name>
    <dbReference type="NCBI Taxonomy" id="286306"/>
    <lineage>
        <taxon>Eukaryota</taxon>
        <taxon>Metazoa</taxon>
        <taxon>Ecdysozoa</taxon>
        <taxon>Arthropoda</taxon>
        <taxon>Hexapoda</taxon>
        <taxon>Insecta</taxon>
        <taxon>Pterygota</taxon>
        <taxon>Neoptera</taxon>
        <taxon>Endopterygota</taxon>
        <taxon>Hymenoptera</taxon>
        <taxon>Apocrita</taxon>
        <taxon>Aculeata</taxon>
        <taxon>Formicoidea</taxon>
        <taxon>Formicidae</taxon>
        <taxon>Myrmicinae</taxon>
        <taxon>Cardiocondyla</taxon>
    </lineage>
</organism>
<accession>A0AAW2EKL3</accession>
<proteinExistence type="predicted"/>
<feature type="region of interest" description="Disordered" evidence="1">
    <location>
        <begin position="1"/>
        <end position="52"/>
    </location>
</feature>
<gene>
    <name evidence="2" type="ORF">PUN28_017900</name>
</gene>
<feature type="compositionally biased region" description="Basic and acidic residues" evidence="1">
    <location>
        <begin position="19"/>
        <end position="31"/>
    </location>
</feature>
<evidence type="ECO:0000313" key="2">
    <source>
        <dbReference type="EMBL" id="KAL0103863.1"/>
    </source>
</evidence>
<protein>
    <submittedName>
        <fullName evidence="2">Uncharacterized protein</fullName>
    </submittedName>
</protein>